<dbReference type="PROSITE" id="PS50811">
    <property type="entry name" value="WRKY"/>
    <property type="match status" value="1"/>
</dbReference>
<evidence type="ECO:0000256" key="5">
    <source>
        <dbReference type="ARBA" id="ARBA00023242"/>
    </source>
</evidence>
<keyword evidence="5" id="KW-0539">Nucleus</keyword>
<dbReference type="Gene3D" id="2.20.25.80">
    <property type="entry name" value="WRKY domain"/>
    <property type="match status" value="1"/>
</dbReference>
<dbReference type="InterPro" id="IPR003657">
    <property type="entry name" value="WRKY_dom"/>
</dbReference>
<sequence>MKQSISSHDALFPLPPFYKFLPLDIDSSTPVMGSGEGVEHGTPLMAELARALQLVRELESHLAHSALADSCKSLAPEILYSIQKSILMVQSSSLDGGGTPPSTTGDSPCFENPCPLSEEHDCKQMKKNRKTLHKWTTQARLIPGGAGGVEGPVDDGYSWRKYGQKDILGAKHPRAYYRCTHRNTQACPAVKQVQRSDEDPLLFNITYRGIHSCLRRPHTDSASASEEQQSQRKKVKTERLDSEEAQEQAFLSMASMAEWGEMPPEIFSLLSANDDVLIGNSTLVSPVTLDSTYFLMSPYPINEETSDSDLGEKISRANSASNSSLVNMDVMLDELNLDQSFQFDASSFFS</sequence>
<dbReference type="GO" id="GO:0010150">
    <property type="term" value="P:leaf senescence"/>
    <property type="evidence" value="ECO:0007669"/>
    <property type="project" value="UniProtKB-ARBA"/>
</dbReference>
<dbReference type="FunFam" id="2.20.25.80:FF:000009">
    <property type="entry name" value="WRKY transcription factor 53"/>
    <property type="match status" value="1"/>
</dbReference>
<keyword evidence="2" id="KW-0805">Transcription regulation</keyword>
<dbReference type="PANTHER" id="PTHR32096">
    <property type="entry name" value="WRKY TRANSCRIPTION FACTOR 30-RELATED-RELATED"/>
    <property type="match status" value="1"/>
</dbReference>
<comment type="similarity">
    <text evidence="6">Belongs to the WRKY group III family.</text>
</comment>
<protein>
    <recommendedName>
        <fullName evidence="8">WRKY domain-containing protein</fullName>
    </recommendedName>
</protein>
<name>A0A8J5M9M3_ZINOF</name>
<dbReference type="GO" id="GO:0003700">
    <property type="term" value="F:DNA-binding transcription factor activity"/>
    <property type="evidence" value="ECO:0007669"/>
    <property type="project" value="InterPro"/>
</dbReference>
<keyword evidence="3" id="KW-0238">DNA-binding</keyword>
<dbReference type="GO" id="GO:0005634">
    <property type="term" value="C:nucleus"/>
    <property type="evidence" value="ECO:0007669"/>
    <property type="project" value="UniProtKB-SubCell"/>
</dbReference>
<feature type="domain" description="WRKY" evidence="8">
    <location>
        <begin position="148"/>
        <end position="212"/>
    </location>
</feature>
<comment type="caution">
    <text evidence="9">The sequence shown here is derived from an EMBL/GenBank/DDBJ whole genome shotgun (WGS) entry which is preliminary data.</text>
</comment>
<evidence type="ECO:0000256" key="1">
    <source>
        <dbReference type="ARBA" id="ARBA00004123"/>
    </source>
</evidence>
<reference evidence="9 10" key="1">
    <citation type="submission" date="2020-08" db="EMBL/GenBank/DDBJ databases">
        <title>Plant Genome Project.</title>
        <authorList>
            <person name="Zhang R.-G."/>
        </authorList>
    </citation>
    <scope>NUCLEOTIDE SEQUENCE [LARGE SCALE GENOMIC DNA]</scope>
    <source>
        <tissue evidence="9">Rhizome</tissue>
    </source>
</reference>
<dbReference type="InterPro" id="IPR036576">
    <property type="entry name" value="WRKY_dom_sf"/>
</dbReference>
<feature type="region of interest" description="Disordered" evidence="7">
    <location>
        <begin position="217"/>
        <end position="244"/>
    </location>
</feature>
<comment type="subcellular location">
    <subcellularLocation>
        <location evidence="1">Nucleus</location>
    </subcellularLocation>
</comment>
<dbReference type="Pfam" id="PF03106">
    <property type="entry name" value="WRKY"/>
    <property type="match status" value="1"/>
</dbReference>
<dbReference type="GO" id="GO:0000976">
    <property type="term" value="F:transcription cis-regulatory region binding"/>
    <property type="evidence" value="ECO:0007669"/>
    <property type="project" value="TreeGrafter"/>
</dbReference>
<proteinExistence type="inferred from homology"/>
<dbReference type="AlphaFoldDB" id="A0A8J5M9M3"/>
<dbReference type="GO" id="GO:0042542">
    <property type="term" value="P:response to hydrogen peroxide"/>
    <property type="evidence" value="ECO:0007669"/>
    <property type="project" value="UniProtKB-ARBA"/>
</dbReference>
<evidence type="ECO:0000256" key="6">
    <source>
        <dbReference type="ARBA" id="ARBA00060850"/>
    </source>
</evidence>
<keyword evidence="10" id="KW-1185">Reference proteome</keyword>
<dbReference type="SMART" id="SM00774">
    <property type="entry name" value="WRKY"/>
    <property type="match status" value="1"/>
</dbReference>
<keyword evidence="4" id="KW-0804">Transcription</keyword>
<evidence type="ECO:0000256" key="3">
    <source>
        <dbReference type="ARBA" id="ARBA00023125"/>
    </source>
</evidence>
<evidence type="ECO:0000313" key="10">
    <source>
        <dbReference type="Proteomes" id="UP000734854"/>
    </source>
</evidence>
<evidence type="ECO:0000313" key="9">
    <source>
        <dbReference type="EMBL" id="KAG6537542.1"/>
    </source>
</evidence>
<dbReference type="Proteomes" id="UP000734854">
    <property type="component" value="Unassembled WGS sequence"/>
</dbReference>
<gene>
    <name evidence="9" type="ORF">ZIOFF_002636</name>
</gene>
<evidence type="ECO:0000259" key="8">
    <source>
        <dbReference type="PROSITE" id="PS50811"/>
    </source>
</evidence>
<dbReference type="SUPFAM" id="SSF118290">
    <property type="entry name" value="WRKY DNA-binding domain"/>
    <property type="match status" value="1"/>
</dbReference>
<organism evidence="9 10">
    <name type="scientific">Zingiber officinale</name>
    <name type="common">Ginger</name>
    <name type="synonym">Amomum zingiber</name>
    <dbReference type="NCBI Taxonomy" id="94328"/>
    <lineage>
        <taxon>Eukaryota</taxon>
        <taxon>Viridiplantae</taxon>
        <taxon>Streptophyta</taxon>
        <taxon>Embryophyta</taxon>
        <taxon>Tracheophyta</taxon>
        <taxon>Spermatophyta</taxon>
        <taxon>Magnoliopsida</taxon>
        <taxon>Liliopsida</taxon>
        <taxon>Zingiberales</taxon>
        <taxon>Zingiberaceae</taxon>
        <taxon>Zingiber</taxon>
    </lineage>
</organism>
<dbReference type="PANTHER" id="PTHR32096:SF151">
    <property type="entry name" value="OS01G0656400 PROTEIN"/>
    <property type="match status" value="1"/>
</dbReference>
<dbReference type="GO" id="GO:0009751">
    <property type="term" value="P:response to salicylic acid"/>
    <property type="evidence" value="ECO:0007669"/>
    <property type="project" value="UniProtKB-ARBA"/>
</dbReference>
<evidence type="ECO:0000256" key="4">
    <source>
        <dbReference type="ARBA" id="ARBA00023163"/>
    </source>
</evidence>
<evidence type="ECO:0000256" key="7">
    <source>
        <dbReference type="SAM" id="MobiDB-lite"/>
    </source>
</evidence>
<evidence type="ECO:0000256" key="2">
    <source>
        <dbReference type="ARBA" id="ARBA00023015"/>
    </source>
</evidence>
<dbReference type="InterPro" id="IPR044810">
    <property type="entry name" value="WRKY_plant"/>
</dbReference>
<dbReference type="EMBL" id="JACMSC010000001">
    <property type="protein sequence ID" value="KAG6537542.1"/>
    <property type="molecule type" value="Genomic_DNA"/>
</dbReference>
<accession>A0A8J5M9M3</accession>
<dbReference type="GO" id="GO:0010193">
    <property type="term" value="P:response to ozone"/>
    <property type="evidence" value="ECO:0007669"/>
    <property type="project" value="UniProtKB-ARBA"/>
</dbReference>